<comment type="caution">
    <text evidence="5">The sequence shown here is derived from an EMBL/GenBank/DDBJ whole genome shotgun (WGS) entry which is preliminary data.</text>
</comment>
<evidence type="ECO:0000313" key="5">
    <source>
        <dbReference type="EMBL" id="RXZ32226.1"/>
    </source>
</evidence>
<dbReference type="InterPro" id="IPR009057">
    <property type="entry name" value="Homeodomain-like_sf"/>
</dbReference>
<reference evidence="5 6" key="1">
    <citation type="submission" date="2019-01" db="EMBL/GenBank/DDBJ databases">
        <title>Sphingomonas mucosissima sp. nov. and Sphingomonas desiccabilis sp. nov., from biological soil crusts in the Colorado Plateau, USA.</title>
        <authorList>
            <person name="Zhu D."/>
        </authorList>
    </citation>
    <scope>NUCLEOTIDE SEQUENCE [LARGE SCALE GENOMIC DNA]</scope>
    <source>
        <strain evidence="5 6">CP1D</strain>
    </source>
</reference>
<dbReference type="Gene3D" id="1.10.10.60">
    <property type="entry name" value="Homeodomain-like"/>
    <property type="match status" value="2"/>
</dbReference>
<keyword evidence="3" id="KW-0804">Transcription</keyword>
<dbReference type="Gene3D" id="3.40.50.880">
    <property type="match status" value="1"/>
</dbReference>
<dbReference type="SMART" id="SM00342">
    <property type="entry name" value="HTH_ARAC"/>
    <property type="match status" value="1"/>
</dbReference>
<keyword evidence="1" id="KW-0805">Transcription regulation</keyword>
<dbReference type="SUPFAM" id="SSF46689">
    <property type="entry name" value="Homeodomain-like"/>
    <property type="match status" value="2"/>
</dbReference>
<evidence type="ECO:0000256" key="3">
    <source>
        <dbReference type="ARBA" id="ARBA00023163"/>
    </source>
</evidence>
<evidence type="ECO:0000313" key="6">
    <source>
        <dbReference type="Proteomes" id="UP000292347"/>
    </source>
</evidence>
<sequence length="361" mass="39150">MYKDQGGGTRGGSDTVQGETDRAHIVAEIGLVLYPDCQLSAIYGLTDLFRIASDIAAGSGASTPPAIRVSHWRQDGDAIVCTHDSAPRPRHALSHVITPPSIVLPDRMQPMPHLADWMATLHRGGATLCSVCAGAFVLAETGLLQGREATTHWAFAETLASRFPAVRVDVDRMLIDDGDIITAGGILAWTDLGLTLVERLLGPSVMLDTARFLLVDPPGRAQRPYGHFVPRLDHGDAAILAVQHWLQATGAKDHGVPMLAARAGLEERTFLRRFKNATGLRPTEYAQQIRVAKAREALELTRKPVEQIAWQVGYGDPSTFRKLFQRLTGLAPNEYRRRFGVAAGAENAPPAQRLDSALLPA</sequence>
<feature type="domain" description="HTH araC/xylS-type" evidence="4">
    <location>
        <begin position="240"/>
        <end position="338"/>
    </location>
</feature>
<dbReference type="PANTHER" id="PTHR43130">
    <property type="entry name" value="ARAC-FAMILY TRANSCRIPTIONAL REGULATOR"/>
    <property type="match status" value="1"/>
</dbReference>
<dbReference type="Pfam" id="PF12833">
    <property type="entry name" value="HTH_18"/>
    <property type="match status" value="1"/>
</dbReference>
<proteinExistence type="predicted"/>
<dbReference type="InterPro" id="IPR020449">
    <property type="entry name" value="Tscrpt_reg_AraC-type_HTH"/>
</dbReference>
<organism evidence="5 6">
    <name type="scientific">Sphingomonas desiccabilis</name>
    <dbReference type="NCBI Taxonomy" id="429134"/>
    <lineage>
        <taxon>Bacteria</taxon>
        <taxon>Pseudomonadati</taxon>
        <taxon>Pseudomonadota</taxon>
        <taxon>Alphaproteobacteria</taxon>
        <taxon>Sphingomonadales</taxon>
        <taxon>Sphingomonadaceae</taxon>
        <taxon>Sphingomonas</taxon>
    </lineage>
</organism>
<dbReference type="OrthoDB" id="186587at2"/>
<evidence type="ECO:0000259" key="4">
    <source>
        <dbReference type="PROSITE" id="PS01124"/>
    </source>
</evidence>
<evidence type="ECO:0000256" key="2">
    <source>
        <dbReference type="ARBA" id="ARBA00023125"/>
    </source>
</evidence>
<dbReference type="CDD" id="cd03138">
    <property type="entry name" value="GATase1_AraC_2"/>
    <property type="match status" value="1"/>
</dbReference>
<keyword evidence="2" id="KW-0238">DNA-binding</keyword>
<dbReference type="SUPFAM" id="SSF52317">
    <property type="entry name" value="Class I glutamine amidotransferase-like"/>
    <property type="match status" value="1"/>
</dbReference>
<dbReference type="InterPro" id="IPR029062">
    <property type="entry name" value="Class_I_gatase-like"/>
</dbReference>
<protein>
    <submittedName>
        <fullName evidence="5">GlxA family transcriptional regulator</fullName>
    </submittedName>
</protein>
<dbReference type="GO" id="GO:0043565">
    <property type="term" value="F:sequence-specific DNA binding"/>
    <property type="evidence" value="ECO:0007669"/>
    <property type="project" value="InterPro"/>
</dbReference>
<dbReference type="EMBL" id="SDPT01000002">
    <property type="protein sequence ID" value="RXZ32226.1"/>
    <property type="molecule type" value="Genomic_DNA"/>
</dbReference>
<dbReference type="GO" id="GO:0003700">
    <property type="term" value="F:DNA-binding transcription factor activity"/>
    <property type="evidence" value="ECO:0007669"/>
    <property type="project" value="InterPro"/>
</dbReference>
<dbReference type="InterPro" id="IPR018062">
    <property type="entry name" value="HTH_AraC-typ_CS"/>
</dbReference>
<dbReference type="PROSITE" id="PS00041">
    <property type="entry name" value="HTH_ARAC_FAMILY_1"/>
    <property type="match status" value="1"/>
</dbReference>
<dbReference type="PRINTS" id="PR00032">
    <property type="entry name" value="HTHARAC"/>
</dbReference>
<dbReference type="PANTHER" id="PTHR43130:SF3">
    <property type="entry name" value="HTH-TYPE TRANSCRIPTIONAL REGULATOR RV1931C"/>
    <property type="match status" value="1"/>
</dbReference>
<dbReference type="InterPro" id="IPR018060">
    <property type="entry name" value="HTH_AraC"/>
</dbReference>
<accession>A0A4Q2IQZ8</accession>
<gene>
    <name evidence="5" type="ORF">EO081_09565</name>
</gene>
<dbReference type="Pfam" id="PF01965">
    <property type="entry name" value="DJ-1_PfpI"/>
    <property type="match status" value="1"/>
</dbReference>
<dbReference type="AlphaFoldDB" id="A0A4Q2IQZ8"/>
<evidence type="ECO:0000256" key="1">
    <source>
        <dbReference type="ARBA" id="ARBA00023015"/>
    </source>
</evidence>
<dbReference type="InterPro" id="IPR052158">
    <property type="entry name" value="INH-QAR"/>
</dbReference>
<dbReference type="PROSITE" id="PS01124">
    <property type="entry name" value="HTH_ARAC_FAMILY_2"/>
    <property type="match status" value="1"/>
</dbReference>
<keyword evidence="6" id="KW-1185">Reference proteome</keyword>
<name>A0A4Q2IQZ8_9SPHN</name>
<dbReference type="InterPro" id="IPR002818">
    <property type="entry name" value="DJ-1/PfpI"/>
</dbReference>
<dbReference type="Proteomes" id="UP000292347">
    <property type="component" value="Unassembled WGS sequence"/>
</dbReference>